<dbReference type="EMBL" id="KB405078">
    <property type="protein sequence ID" value="EMF54199.1"/>
    <property type="molecule type" value="Genomic_DNA"/>
</dbReference>
<proteinExistence type="predicted"/>
<accession>M3FQ22</accession>
<evidence type="ECO:0000313" key="1">
    <source>
        <dbReference type="EMBL" id="EMF54199.1"/>
    </source>
</evidence>
<gene>
    <name evidence="1" type="ORF">SBD_3867</name>
</gene>
<organism evidence="1 2">
    <name type="scientific">Streptomyces bottropensis ATCC 25435</name>
    <dbReference type="NCBI Taxonomy" id="1054862"/>
    <lineage>
        <taxon>Bacteria</taxon>
        <taxon>Bacillati</taxon>
        <taxon>Actinomycetota</taxon>
        <taxon>Actinomycetes</taxon>
        <taxon>Kitasatosporales</taxon>
        <taxon>Streptomycetaceae</taxon>
        <taxon>Streptomyces</taxon>
    </lineage>
</organism>
<evidence type="ECO:0000313" key="2">
    <source>
        <dbReference type="Proteomes" id="UP000030760"/>
    </source>
</evidence>
<name>M3FQ22_9ACTN</name>
<dbReference type="AlphaFoldDB" id="M3FQ22"/>
<reference evidence="2" key="1">
    <citation type="journal article" date="2013" name="Genome Announc.">
        <title>Draft Genome Sequence of Streptomyces bottropensis ATCC 25435, a Bottromycin-Producing Actinomycete.</title>
        <authorList>
            <person name="Zhang H."/>
            <person name="Zhou W."/>
            <person name="Zhuang Y."/>
            <person name="Liang X."/>
            <person name="Liu T."/>
        </authorList>
    </citation>
    <scope>NUCLEOTIDE SEQUENCE [LARGE SCALE GENOMIC DNA]</scope>
    <source>
        <strain evidence="2">ATCC 25435</strain>
    </source>
</reference>
<dbReference type="Proteomes" id="UP000030760">
    <property type="component" value="Unassembled WGS sequence"/>
</dbReference>
<protein>
    <submittedName>
        <fullName evidence="1">Uncharacterized protein</fullName>
    </submittedName>
</protein>
<sequence length="74" mass="8194">MMPPMCAVCPPDPHGTAPFGKFTLVYFRATRAALAYDEGWVGHPENAVWFCDAHALLAERLKEFTATEALERLG</sequence>